<keyword evidence="1" id="KW-1133">Transmembrane helix</keyword>
<protein>
    <submittedName>
        <fullName evidence="2">Paraquat-inducible protein A</fullName>
    </submittedName>
</protein>
<evidence type="ECO:0000256" key="1">
    <source>
        <dbReference type="SAM" id="Phobius"/>
    </source>
</evidence>
<feature type="transmembrane region" description="Helical" evidence="1">
    <location>
        <begin position="72"/>
        <end position="94"/>
    </location>
</feature>
<comment type="caution">
    <text evidence="2">The sequence shown here is derived from an EMBL/GenBank/DDBJ whole genome shotgun (WGS) entry which is preliminary data.</text>
</comment>
<dbReference type="InterPro" id="IPR007498">
    <property type="entry name" value="PqiA-like"/>
</dbReference>
<name>A0A6B2NYH5_9RHOB</name>
<gene>
    <name evidence="2" type="ORF">G0P99_21170</name>
</gene>
<keyword evidence="1" id="KW-0812">Transmembrane</keyword>
<dbReference type="RefSeq" id="WP_164132468.1">
    <property type="nucleotide sequence ID" value="NZ_JAAGOX010000054.1"/>
</dbReference>
<feature type="transmembrane region" description="Helical" evidence="1">
    <location>
        <begin position="114"/>
        <end position="143"/>
    </location>
</feature>
<feature type="transmembrane region" description="Helical" evidence="1">
    <location>
        <begin position="196"/>
        <end position="218"/>
    </location>
</feature>
<proteinExistence type="predicted"/>
<organism evidence="2">
    <name type="scientific">Ruegeria sp. PrR005</name>
    <dbReference type="NCBI Taxonomy" id="2706882"/>
    <lineage>
        <taxon>Bacteria</taxon>
        <taxon>Pseudomonadati</taxon>
        <taxon>Pseudomonadota</taxon>
        <taxon>Alphaproteobacteria</taxon>
        <taxon>Rhodobacterales</taxon>
        <taxon>Roseobacteraceae</taxon>
        <taxon>Ruegeria</taxon>
    </lineage>
</organism>
<accession>A0A6B2NYH5</accession>
<dbReference type="AlphaFoldDB" id="A0A6B2NYH5"/>
<dbReference type="Pfam" id="PF04403">
    <property type="entry name" value="PqiA"/>
    <property type="match status" value="1"/>
</dbReference>
<keyword evidence="1" id="KW-0472">Membrane</keyword>
<feature type="transmembrane region" description="Helical" evidence="1">
    <location>
        <begin position="164"/>
        <end position="184"/>
    </location>
</feature>
<reference evidence="2" key="1">
    <citation type="submission" date="2020-02" db="EMBL/GenBank/DDBJ databases">
        <title>Delineation of the pyrene-degrading pathway in Roseobacter clade bacteria by genomic analysis.</title>
        <authorList>
            <person name="Zhou H."/>
            <person name="Wang H."/>
        </authorList>
    </citation>
    <scope>NUCLEOTIDE SEQUENCE</scope>
    <source>
        <strain evidence="2">PrR005</strain>
    </source>
</reference>
<dbReference type="EMBL" id="JAAGOX010000054">
    <property type="protein sequence ID" value="NDW47464.1"/>
    <property type="molecule type" value="Genomic_DNA"/>
</dbReference>
<evidence type="ECO:0000313" key="2">
    <source>
        <dbReference type="EMBL" id="NDW47464.1"/>
    </source>
</evidence>
<sequence>MTSLPDVTPTSDDLERRAWARLFEADPDGVIACPSCDTLHVAETIAPGQVARCKRCHFTLIAPRRDTLNRTLALALTSAMLMVAMLSFPFLTLTRQGLSNEVSILGMIGGLAHGWYMLLAIVVAMFVVGVPMLRAAALIYVVWGLRQKRPPRAAREVFRLAEAMAPWAMTEVFLIGTGVALVKVAGLARVGFEEAFWIFCVMVLVLALKNASVCRWTIWTMIRERQE</sequence>